<dbReference type="GeneID" id="108737347"/>
<feature type="chain" id="PRO_5010690755" evidence="6">
    <location>
        <begin position="18"/>
        <end position="562"/>
    </location>
</feature>
<name>A0A1W4WP13_AGRPL</name>
<dbReference type="GO" id="GO:0005615">
    <property type="term" value="C:extracellular space"/>
    <property type="evidence" value="ECO:0007669"/>
    <property type="project" value="TreeGrafter"/>
</dbReference>
<dbReference type="Gene3D" id="3.40.50.1820">
    <property type="entry name" value="alpha/beta hydrolase"/>
    <property type="match status" value="1"/>
</dbReference>
<feature type="domain" description="Lipase" evidence="7">
    <location>
        <begin position="39"/>
        <end position="374"/>
    </location>
</feature>
<proteinExistence type="inferred from homology"/>
<dbReference type="OrthoDB" id="199913at2759"/>
<comment type="subcellular location">
    <subcellularLocation>
        <location evidence="1">Secreted</location>
    </subcellularLocation>
</comment>
<keyword evidence="3" id="KW-0964">Secreted</keyword>
<dbReference type="STRING" id="224129.A0A1W4WP13"/>
<evidence type="ECO:0000256" key="1">
    <source>
        <dbReference type="ARBA" id="ARBA00004613"/>
    </source>
</evidence>
<feature type="compositionally biased region" description="Basic and acidic residues" evidence="5">
    <location>
        <begin position="526"/>
        <end position="536"/>
    </location>
</feature>
<dbReference type="Pfam" id="PF00151">
    <property type="entry name" value="Lipase"/>
    <property type="match status" value="1"/>
</dbReference>
<evidence type="ECO:0000256" key="6">
    <source>
        <dbReference type="SAM" id="SignalP"/>
    </source>
</evidence>
<dbReference type="PRINTS" id="PR00821">
    <property type="entry name" value="TAGLIPASE"/>
</dbReference>
<dbReference type="PANTHER" id="PTHR11610">
    <property type="entry name" value="LIPASE"/>
    <property type="match status" value="1"/>
</dbReference>
<protein>
    <submittedName>
        <fullName evidence="9">Pancreatic triacylglycerol lipase-like isoform X1</fullName>
    </submittedName>
</protein>
<feature type="signal peptide" evidence="6">
    <location>
        <begin position="1"/>
        <end position="17"/>
    </location>
</feature>
<reference evidence="9" key="1">
    <citation type="submission" date="2025-08" db="UniProtKB">
        <authorList>
            <consortium name="RefSeq"/>
        </authorList>
    </citation>
    <scope>IDENTIFICATION</scope>
    <source>
        <tissue evidence="9">Entire body</tissue>
    </source>
</reference>
<accession>A0A1W4WP13</accession>
<comment type="similarity">
    <text evidence="2 4">Belongs to the AB hydrolase superfamily. Lipase family.</text>
</comment>
<evidence type="ECO:0000259" key="7">
    <source>
        <dbReference type="Pfam" id="PF00151"/>
    </source>
</evidence>
<dbReference type="InterPro" id="IPR013818">
    <property type="entry name" value="Lipase"/>
</dbReference>
<evidence type="ECO:0000256" key="4">
    <source>
        <dbReference type="RuleBase" id="RU004262"/>
    </source>
</evidence>
<dbReference type="GO" id="GO:0016042">
    <property type="term" value="P:lipid catabolic process"/>
    <property type="evidence" value="ECO:0007669"/>
    <property type="project" value="TreeGrafter"/>
</dbReference>
<dbReference type="InParanoid" id="A0A1W4WP13"/>
<dbReference type="SUPFAM" id="SSF53474">
    <property type="entry name" value="alpha/beta-Hydrolases"/>
    <property type="match status" value="1"/>
</dbReference>
<evidence type="ECO:0000256" key="2">
    <source>
        <dbReference type="ARBA" id="ARBA00010701"/>
    </source>
</evidence>
<keyword evidence="6" id="KW-0732">Signal</keyword>
<feature type="region of interest" description="Disordered" evidence="5">
    <location>
        <begin position="526"/>
        <end position="562"/>
    </location>
</feature>
<dbReference type="PANTHER" id="PTHR11610:SF173">
    <property type="entry name" value="LIPASE DOMAIN-CONTAINING PROTEIN-RELATED"/>
    <property type="match status" value="1"/>
</dbReference>
<gene>
    <name evidence="9" type="primary">LOC108737347</name>
</gene>
<dbReference type="AlphaFoldDB" id="A0A1W4WP13"/>
<keyword evidence="8" id="KW-1185">Reference proteome</keyword>
<sequence>MIIAFYLFLALMKIVCSIPNINNKILQLFPKRNEPTSFETCYGDLGCIEVTQQWYHDDYRPINVEPLSRFVIRTEFVLYTLPNGVQKDRHHLDFEIISSKGQSLEKSRFDGKSDIIILIHDFTSNGYTGWIKHISASILSDHKRNVIAVDWQSGAEPPYEQAVANARVVALEIIALLNCIKSKFGMGGEKIHIIGHGVGAHIAGYVGESAKQIKKITGLDPSGPYFEGMPNFVRLDPSDATYIEVIHTDYYSTDSQGTCDHLGHRDFFVNGPHRQPGCNDSSSNLNLVAVERNNLKQGQILPGCSHKRSFKYYIESIEVTNCKFIGFSCEDFNTFTEGACSCESTGVFSLDSYESNAQQQDKGLYLLTNGIRPYCVIPYKLVMRLSNFTRASEHLSGYIEVLFKGNSIDVVNGSSYLHRKSQTFSKGEKKELLIYGDPPQITSFKEVQMKWVKTGIKVCPELVCQSSLFVENIRITQLPATSANWAKLCPDSGDTELKDRYYHTFKPCEEMTEKRSYMERDIYDDFGHETTKTASDKEEENDEEILPTEENSETSDMENQED</sequence>
<dbReference type="Proteomes" id="UP000192223">
    <property type="component" value="Unplaced"/>
</dbReference>
<evidence type="ECO:0000256" key="3">
    <source>
        <dbReference type="ARBA" id="ARBA00022525"/>
    </source>
</evidence>
<evidence type="ECO:0000313" key="8">
    <source>
        <dbReference type="Proteomes" id="UP000192223"/>
    </source>
</evidence>
<evidence type="ECO:0000313" key="9">
    <source>
        <dbReference type="RefSeq" id="XP_018325664.1"/>
    </source>
</evidence>
<dbReference type="KEGG" id="apln:108737347"/>
<evidence type="ECO:0000256" key="5">
    <source>
        <dbReference type="SAM" id="MobiDB-lite"/>
    </source>
</evidence>
<organism evidence="8 9">
    <name type="scientific">Agrilus planipennis</name>
    <name type="common">Emerald ash borer</name>
    <name type="synonym">Agrilus marcopoli</name>
    <dbReference type="NCBI Taxonomy" id="224129"/>
    <lineage>
        <taxon>Eukaryota</taxon>
        <taxon>Metazoa</taxon>
        <taxon>Ecdysozoa</taxon>
        <taxon>Arthropoda</taxon>
        <taxon>Hexapoda</taxon>
        <taxon>Insecta</taxon>
        <taxon>Pterygota</taxon>
        <taxon>Neoptera</taxon>
        <taxon>Endopterygota</taxon>
        <taxon>Coleoptera</taxon>
        <taxon>Polyphaga</taxon>
        <taxon>Elateriformia</taxon>
        <taxon>Buprestoidea</taxon>
        <taxon>Buprestidae</taxon>
        <taxon>Agrilinae</taxon>
        <taxon>Agrilus</taxon>
    </lineage>
</organism>
<feature type="compositionally biased region" description="Acidic residues" evidence="5">
    <location>
        <begin position="537"/>
        <end position="562"/>
    </location>
</feature>
<dbReference type="GO" id="GO:0016298">
    <property type="term" value="F:lipase activity"/>
    <property type="evidence" value="ECO:0007669"/>
    <property type="project" value="InterPro"/>
</dbReference>
<dbReference type="InterPro" id="IPR000734">
    <property type="entry name" value="TAG_lipase"/>
</dbReference>
<dbReference type="InterPro" id="IPR029058">
    <property type="entry name" value="AB_hydrolase_fold"/>
</dbReference>
<dbReference type="RefSeq" id="XP_018325664.1">
    <property type="nucleotide sequence ID" value="XM_018470162.1"/>
</dbReference>